<evidence type="ECO:0000259" key="10">
    <source>
        <dbReference type="Pfam" id="PF08263"/>
    </source>
</evidence>
<comment type="subcellular location">
    <subcellularLocation>
        <location evidence="1">Membrane</location>
        <topology evidence="1">Single-pass membrane protein</topology>
    </subcellularLocation>
</comment>
<evidence type="ECO:0000256" key="5">
    <source>
        <dbReference type="ARBA" id="ARBA00022729"/>
    </source>
</evidence>
<dbReference type="Proteomes" id="UP000324897">
    <property type="component" value="Chromosome 6"/>
</dbReference>
<evidence type="ECO:0000256" key="2">
    <source>
        <dbReference type="ARBA" id="ARBA00022553"/>
    </source>
</evidence>
<feature type="transmembrane region" description="Helical" evidence="9">
    <location>
        <begin position="334"/>
        <end position="354"/>
    </location>
</feature>
<sequence>MTCMLSHGALTCAPADQTALSSFSKHLDVAINGWPGPENGSSDCCHWPGVRCGRFGEDLRVVGLALAGRGLAGVLSSSLARLDQLRVLNLSWNAFHGAVPSELLRMPRLTVLDLSQNGFTGELGGAAPPQNASGMMIRIVDVSFNSLSSLHAGLFRGLPSLRRFSAESNQLAGTVPGSLSSCSELEHMNMANNSLHGTLGSLNFSRLGPIPGSLSDLRALNLLNLSWNALSGEIPRSLASLSSLQTLDLSYNELDGEIPSSLAGLTFLSCFDVSYNRLDGAIPDHGQFSTFPCSSFAGNPGLHGEYCDGQVGAGTRENDGGDVASLVEDVWLPFWLGMVAGLLATICTLTCLYWRRGSGQLTIFNRAIKVGLG</sequence>
<name>A0A5J9WRI0_9POAL</name>
<dbReference type="SUPFAM" id="SSF52058">
    <property type="entry name" value="L domain-like"/>
    <property type="match status" value="1"/>
</dbReference>
<keyword evidence="12" id="KW-1185">Reference proteome</keyword>
<dbReference type="InterPro" id="IPR013210">
    <property type="entry name" value="LRR_N_plant-typ"/>
</dbReference>
<dbReference type="GO" id="GO:0016020">
    <property type="term" value="C:membrane"/>
    <property type="evidence" value="ECO:0007669"/>
    <property type="project" value="UniProtKB-SubCell"/>
</dbReference>
<evidence type="ECO:0000256" key="4">
    <source>
        <dbReference type="ARBA" id="ARBA00022692"/>
    </source>
</evidence>
<dbReference type="InterPro" id="IPR032675">
    <property type="entry name" value="LRR_dom_sf"/>
</dbReference>
<evidence type="ECO:0000313" key="11">
    <source>
        <dbReference type="EMBL" id="TVU50556.1"/>
    </source>
</evidence>
<keyword evidence="7 9" id="KW-1133">Transmembrane helix</keyword>
<dbReference type="InterPro" id="IPR052941">
    <property type="entry name" value="StomDev_PlantInt_Reg"/>
</dbReference>
<dbReference type="FunFam" id="3.80.10.10:FF:000722">
    <property type="entry name" value="Leucine-rich repeat receptor-like protein kinase"/>
    <property type="match status" value="1"/>
</dbReference>
<feature type="non-terminal residue" evidence="11">
    <location>
        <position position="1"/>
    </location>
</feature>
<evidence type="ECO:0000256" key="8">
    <source>
        <dbReference type="ARBA" id="ARBA00023136"/>
    </source>
</evidence>
<accession>A0A5J9WRI0</accession>
<evidence type="ECO:0000256" key="6">
    <source>
        <dbReference type="ARBA" id="ARBA00022737"/>
    </source>
</evidence>
<keyword evidence="2" id="KW-0597">Phosphoprotein</keyword>
<organism evidence="11 12">
    <name type="scientific">Eragrostis curvula</name>
    <name type="common">weeping love grass</name>
    <dbReference type="NCBI Taxonomy" id="38414"/>
    <lineage>
        <taxon>Eukaryota</taxon>
        <taxon>Viridiplantae</taxon>
        <taxon>Streptophyta</taxon>
        <taxon>Embryophyta</taxon>
        <taxon>Tracheophyta</taxon>
        <taxon>Spermatophyta</taxon>
        <taxon>Magnoliopsida</taxon>
        <taxon>Liliopsida</taxon>
        <taxon>Poales</taxon>
        <taxon>Poaceae</taxon>
        <taxon>PACMAD clade</taxon>
        <taxon>Chloridoideae</taxon>
        <taxon>Eragrostideae</taxon>
        <taxon>Eragrostidinae</taxon>
        <taxon>Eragrostis</taxon>
    </lineage>
</organism>
<protein>
    <recommendedName>
        <fullName evidence="10">Leucine-rich repeat-containing N-terminal plant-type domain-containing protein</fullName>
    </recommendedName>
</protein>
<gene>
    <name evidence="11" type="ORF">EJB05_01933</name>
</gene>
<dbReference type="SMART" id="SM00369">
    <property type="entry name" value="LRR_TYP"/>
    <property type="match status" value="5"/>
</dbReference>
<keyword evidence="6" id="KW-0677">Repeat</keyword>
<dbReference type="OrthoDB" id="785701at2759"/>
<dbReference type="InterPro" id="IPR001611">
    <property type="entry name" value="Leu-rich_rpt"/>
</dbReference>
<evidence type="ECO:0000313" key="12">
    <source>
        <dbReference type="Proteomes" id="UP000324897"/>
    </source>
</evidence>
<evidence type="ECO:0000256" key="3">
    <source>
        <dbReference type="ARBA" id="ARBA00022614"/>
    </source>
</evidence>
<comment type="caution">
    <text evidence="11">The sequence shown here is derived from an EMBL/GenBank/DDBJ whole genome shotgun (WGS) entry which is preliminary data.</text>
</comment>
<dbReference type="PANTHER" id="PTHR48004:SF106">
    <property type="entry name" value="NON-SPECIFIC SERINE_THREONINE PROTEIN KINASE"/>
    <property type="match status" value="1"/>
</dbReference>
<dbReference type="InterPro" id="IPR003591">
    <property type="entry name" value="Leu-rich_rpt_typical-subtyp"/>
</dbReference>
<proteinExistence type="predicted"/>
<evidence type="ECO:0000256" key="1">
    <source>
        <dbReference type="ARBA" id="ARBA00004167"/>
    </source>
</evidence>
<evidence type="ECO:0000256" key="7">
    <source>
        <dbReference type="ARBA" id="ARBA00022989"/>
    </source>
</evidence>
<keyword evidence="3" id="KW-0433">Leucine-rich repeat</keyword>
<dbReference type="AlphaFoldDB" id="A0A5J9WRI0"/>
<dbReference type="EMBL" id="RWGY01000002">
    <property type="protein sequence ID" value="TVU50556.1"/>
    <property type="molecule type" value="Genomic_DNA"/>
</dbReference>
<dbReference type="PANTHER" id="PTHR48004">
    <property type="entry name" value="OS01G0149700 PROTEIN"/>
    <property type="match status" value="1"/>
</dbReference>
<keyword evidence="5" id="KW-0732">Signal</keyword>
<dbReference type="Pfam" id="PF08263">
    <property type="entry name" value="LRRNT_2"/>
    <property type="match status" value="1"/>
</dbReference>
<keyword evidence="8 9" id="KW-0472">Membrane</keyword>
<feature type="domain" description="Leucine-rich repeat-containing N-terminal plant-type" evidence="10">
    <location>
        <begin position="15"/>
        <end position="52"/>
    </location>
</feature>
<dbReference type="PRINTS" id="PR00019">
    <property type="entry name" value="LEURICHRPT"/>
</dbReference>
<dbReference type="Gene3D" id="3.80.10.10">
    <property type="entry name" value="Ribonuclease Inhibitor"/>
    <property type="match status" value="3"/>
</dbReference>
<reference evidence="11 12" key="1">
    <citation type="journal article" date="2019" name="Sci. Rep.">
        <title>A high-quality genome of Eragrostis curvula grass provides insights into Poaceae evolution and supports new strategies to enhance forage quality.</title>
        <authorList>
            <person name="Carballo J."/>
            <person name="Santos B.A.C.M."/>
            <person name="Zappacosta D."/>
            <person name="Garbus I."/>
            <person name="Selva J.P."/>
            <person name="Gallo C.A."/>
            <person name="Diaz A."/>
            <person name="Albertini E."/>
            <person name="Caccamo M."/>
            <person name="Echenique V."/>
        </authorList>
    </citation>
    <scope>NUCLEOTIDE SEQUENCE [LARGE SCALE GENOMIC DNA]</scope>
    <source>
        <strain evidence="12">cv. Victoria</strain>
        <tissue evidence="11">Leaf</tissue>
    </source>
</reference>
<dbReference type="Gramene" id="TVU50556">
    <property type="protein sequence ID" value="TVU50556"/>
    <property type="gene ID" value="EJB05_01933"/>
</dbReference>
<keyword evidence="4 9" id="KW-0812">Transmembrane</keyword>
<dbReference type="Pfam" id="PF00560">
    <property type="entry name" value="LRR_1"/>
    <property type="match status" value="2"/>
</dbReference>
<dbReference type="Pfam" id="PF13855">
    <property type="entry name" value="LRR_8"/>
    <property type="match status" value="1"/>
</dbReference>
<evidence type="ECO:0000256" key="9">
    <source>
        <dbReference type="SAM" id="Phobius"/>
    </source>
</evidence>